<name>A0A0M9WF48_9EURO</name>
<evidence type="ECO:0000313" key="1">
    <source>
        <dbReference type="EMBL" id="KOS42509.1"/>
    </source>
</evidence>
<protein>
    <submittedName>
        <fullName evidence="1">Uncharacterized protein</fullName>
    </submittedName>
</protein>
<dbReference type="Proteomes" id="UP000037696">
    <property type="component" value="Unassembled WGS sequence"/>
</dbReference>
<accession>A0A0M9WF48</accession>
<dbReference type="AlphaFoldDB" id="A0A0M9WF48"/>
<dbReference type="EMBL" id="LHQQ01000104">
    <property type="protein sequence ID" value="KOS42509.1"/>
    <property type="molecule type" value="Genomic_DNA"/>
</dbReference>
<reference evidence="1 2" key="1">
    <citation type="submission" date="2015-08" db="EMBL/GenBank/DDBJ databases">
        <title>Genome sequencing of Penicillium nordicum.</title>
        <authorList>
            <person name="Nguyen H.D."/>
            <person name="Seifert K.A."/>
        </authorList>
    </citation>
    <scope>NUCLEOTIDE SEQUENCE [LARGE SCALE GENOMIC DNA]</scope>
    <source>
        <strain evidence="1 2">DAOMC 185683</strain>
    </source>
</reference>
<evidence type="ECO:0000313" key="2">
    <source>
        <dbReference type="Proteomes" id="UP000037696"/>
    </source>
</evidence>
<sequence>MDPRRNDSVDRFSGSFYQNMDLATRSTGGQAHPPNISILNSALSRADLCYRNLPFLQPSRFIYHPISLICS</sequence>
<organism evidence="1 2">
    <name type="scientific">Penicillium nordicum</name>
    <dbReference type="NCBI Taxonomy" id="229535"/>
    <lineage>
        <taxon>Eukaryota</taxon>
        <taxon>Fungi</taxon>
        <taxon>Dikarya</taxon>
        <taxon>Ascomycota</taxon>
        <taxon>Pezizomycotina</taxon>
        <taxon>Eurotiomycetes</taxon>
        <taxon>Eurotiomycetidae</taxon>
        <taxon>Eurotiales</taxon>
        <taxon>Aspergillaceae</taxon>
        <taxon>Penicillium</taxon>
    </lineage>
</organism>
<comment type="caution">
    <text evidence="1">The sequence shown here is derived from an EMBL/GenBank/DDBJ whole genome shotgun (WGS) entry which is preliminary data.</text>
</comment>
<proteinExistence type="predicted"/>
<keyword evidence="2" id="KW-1185">Reference proteome</keyword>
<gene>
    <name evidence="1" type="ORF">ACN38_g6627</name>
</gene>